<gene>
    <name evidence="2" type="ORF">PR003_g4621</name>
</gene>
<keyword evidence="3" id="KW-1185">Reference proteome</keyword>
<name>A0A6A4FUH3_9STRA</name>
<evidence type="ECO:0000313" key="2">
    <source>
        <dbReference type="EMBL" id="KAE9351966.1"/>
    </source>
</evidence>
<evidence type="ECO:0000256" key="1">
    <source>
        <dbReference type="SAM" id="MobiDB-lite"/>
    </source>
</evidence>
<feature type="compositionally biased region" description="Low complexity" evidence="1">
    <location>
        <begin position="15"/>
        <end position="37"/>
    </location>
</feature>
<proteinExistence type="predicted"/>
<organism evidence="2 3">
    <name type="scientific">Phytophthora rubi</name>
    <dbReference type="NCBI Taxonomy" id="129364"/>
    <lineage>
        <taxon>Eukaryota</taxon>
        <taxon>Sar</taxon>
        <taxon>Stramenopiles</taxon>
        <taxon>Oomycota</taxon>
        <taxon>Peronosporomycetes</taxon>
        <taxon>Peronosporales</taxon>
        <taxon>Peronosporaceae</taxon>
        <taxon>Phytophthora</taxon>
    </lineage>
</organism>
<sequence>MLLKAAAEARRRNVQSSRGQASGSATARSGSAFTASGGDNGKRKGKRFHCGKPGH</sequence>
<feature type="region of interest" description="Disordered" evidence="1">
    <location>
        <begin position="1"/>
        <end position="55"/>
    </location>
</feature>
<feature type="compositionally biased region" description="Basic residues" evidence="1">
    <location>
        <begin position="43"/>
        <end position="55"/>
    </location>
</feature>
<protein>
    <submittedName>
        <fullName evidence="2">Uncharacterized protein</fullName>
    </submittedName>
</protein>
<accession>A0A6A4FUH3</accession>
<comment type="caution">
    <text evidence="2">The sequence shown here is derived from an EMBL/GenBank/DDBJ whole genome shotgun (WGS) entry which is preliminary data.</text>
</comment>
<dbReference type="EMBL" id="QXFT01000177">
    <property type="protein sequence ID" value="KAE9351966.1"/>
    <property type="molecule type" value="Genomic_DNA"/>
</dbReference>
<dbReference type="Proteomes" id="UP000434957">
    <property type="component" value="Unassembled WGS sequence"/>
</dbReference>
<evidence type="ECO:0000313" key="3">
    <source>
        <dbReference type="Proteomes" id="UP000434957"/>
    </source>
</evidence>
<dbReference type="AlphaFoldDB" id="A0A6A4FUH3"/>
<reference evidence="2 3" key="1">
    <citation type="submission" date="2018-08" db="EMBL/GenBank/DDBJ databases">
        <title>Genomic investigation of the strawberry pathogen Phytophthora fragariae indicates pathogenicity is determined by transcriptional variation in three key races.</title>
        <authorList>
            <person name="Adams T.M."/>
            <person name="Armitage A.D."/>
            <person name="Sobczyk M.K."/>
            <person name="Bates H.J."/>
            <person name="Dunwell J.M."/>
            <person name="Nellist C.F."/>
            <person name="Harrison R.J."/>
        </authorList>
    </citation>
    <scope>NUCLEOTIDE SEQUENCE [LARGE SCALE GENOMIC DNA]</scope>
    <source>
        <strain evidence="2 3">SCRP333</strain>
    </source>
</reference>